<accession>A0A813DAV5</accession>
<feature type="compositionally biased region" description="Basic and acidic residues" evidence="2">
    <location>
        <begin position="406"/>
        <end position="415"/>
    </location>
</feature>
<evidence type="ECO:0000256" key="2">
    <source>
        <dbReference type="SAM" id="MobiDB-lite"/>
    </source>
</evidence>
<sequence length="541" mass="59654">MDSLGTAVKLKKLAKNLAEKPRLIESDDWASKVVDLHRVVDVYQALFVMLEHHNEALVRVGLELVTDNRTRKILSWNEGAWYEDEEKRNWLRGLVHEKLHRVLKAVDAVSTGPPESIAVAAAVVTPVPDAGSAAEIARLTQRLEESEAALEAETARAQAAEALHQAAAGKVRHLQAKVSEAAVQAAEWELRVQEADRLAQDAEEGTKQLSALRAVQATGSAEGADVVGTAGTAHSAGKAASVVSIGVQTDQVENAVPVIRELQQKAGNAVPIVHELQRQLRDDTLPPEPQPRLEIELSQARQKISILEAKVAKLEAKEAALLEQLRKQAVVVEEMHAKIRQMVARGEAEGVGDIVKKLVGDVGLDFVLKQKSVWDRLYKDAELRIQRLEELRRQHSAVAGNAPGHSEAREDVMEELSRSDLWQRLAERRTRAGGEGHGHEPEQSAICFSAPDPEPHKNEPSRSLAPDLELRSNQRRDRSRQRQQSKQPKLSATRNLKMMGVSQSLPSLMQEPSKSAIEAAADIRGIVLHSREPAWLRGWRP</sequence>
<dbReference type="AlphaFoldDB" id="A0A813DAV5"/>
<feature type="coiled-coil region" evidence="1">
    <location>
        <begin position="136"/>
        <end position="205"/>
    </location>
</feature>
<keyword evidence="1" id="KW-0175">Coiled coil</keyword>
<comment type="caution">
    <text evidence="3">The sequence shown here is derived from an EMBL/GenBank/DDBJ whole genome shotgun (WGS) entry which is preliminary data.</text>
</comment>
<reference evidence="3" key="1">
    <citation type="submission" date="2021-02" db="EMBL/GenBank/DDBJ databases">
        <authorList>
            <person name="Dougan E. K."/>
            <person name="Rhodes N."/>
            <person name="Thang M."/>
            <person name="Chan C."/>
        </authorList>
    </citation>
    <scope>NUCLEOTIDE SEQUENCE</scope>
</reference>
<name>A0A813DAV5_POLGL</name>
<keyword evidence="4" id="KW-1185">Reference proteome</keyword>
<proteinExistence type="predicted"/>
<evidence type="ECO:0000313" key="3">
    <source>
        <dbReference type="EMBL" id="CAE8585030.1"/>
    </source>
</evidence>
<feature type="region of interest" description="Disordered" evidence="2">
    <location>
        <begin position="430"/>
        <end position="496"/>
    </location>
</feature>
<evidence type="ECO:0000313" key="4">
    <source>
        <dbReference type="Proteomes" id="UP000654075"/>
    </source>
</evidence>
<dbReference type="EMBL" id="CAJNNV010001424">
    <property type="protein sequence ID" value="CAE8585030.1"/>
    <property type="molecule type" value="Genomic_DNA"/>
</dbReference>
<evidence type="ECO:0000256" key="1">
    <source>
        <dbReference type="SAM" id="Coils"/>
    </source>
</evidence>
<protein>
    <submittedName>
        <fullName evidence="3">Uncharacterized protein</fullName>
    </submittedName>
</protein>
<feature type="compositionally biased region" description="Basic and acidic residues" evidence="2">
    <location>
        <begin position="430"/>
        <end position="442"/>
    </location>
</feature>
<organism evidence="3 4">
    <name type="scientific">Polarella glacialis</name>
    <name type="common">Dinoflagellate</name>
    <dbReference type="NCBI Taxonomy" id="89957"/>
    <lineage>
        <taxon>Eukaryota</taxon>
        <taxon>Sar</taxon>
        <taxon>Alveolata</taxon>
        <taxon>Dinophyceae</taxon>
        <taxon>Suessiales</taxon>
        <taxon>Suessiaceae</taxon>
        <taxon>Polarella</taxon>
    </lineage>
</organism>
<gene>
    <name evidence="3" type="ORF">PGLA1383_LOCUS3951</name>
</gene>
<dbReference type="Proteomes" id="UP000654075">
    <property type="component" value="Unassembled WGS sequence"/>
</dbReference>
<feature type="coiled-coil region" evidence="1">
    <location>
        <begin position="290"/>
        <end position="324"/>
    </location>
</feature>
<feature type="region of interest" description="Disordered" evidence="2">
    <location>
        <begin position="396"/>
        <end position="415"/>
    </location>
</feature>